<organism evidence="5 6">
    <name type="scientific">Synaphobranchus kaupii</name>
    <name type="common">Kaup's arrowtooth eel</name>
    <dbReference type="NCBI Taxonomy" id="118154"/>
    <lineage>
        <taxon>Eukaryota</taxon>
        <taxon>Metazoa</taxon>
        <taxon>Chordata</taxon>
        <taxon>Craniata</taxon>
        <taxon>Vertebrata</taxon>
        <taxon>Euteleostomi</taxon>
        <taxon>Actinopterygii</taxon>
        <taxon>Neopterygii</taxon>
        <taxon>Teleostei</taxon>
        <taxon>Anguilliformes</taxon>
        <taxon>Synaphobranchidae</taxon>
        <taxon>Synaphobranchus</taxon>
    </lineage>
</organism>
<evidence type="ECO:0000256" key="2">
    <source>
        <dbReference type="ARBA" id="ARBA00010744"/>
    </source>
</evidence>
<evidence type="ECO:0000313" key="6">
    <source>
        <dbReference type="Proteomes" id="UP001152622"/>
    </source>
</evidence>
<dbReference type="AlphaFoldDB" id="A0A9Q1GAJ0"/>
<dbReference type="PANTHER" id="PTHR22747:SF39">
    <property type="entry name" value="NUCLEOPLASMIN CORE DOMAIN-CONTAINING PROTEIN"/>
    <property type="match status" value="1"/>
</dbReference>
<comment type="subcellular location">
    <subcellularLocation>
        <location evidence="1">Nucleus</location>
    </subcellularLocation>
</comment>
<dbReference type="InterPro" id="IPR004301">
    <property type="entry name" value="Nucleoplasmin"/>
</dbReference>
<dbReference type="Pfam" id="PF03066">
    <property type="entry name" value="Nucleoplasmin"/>
    <property type="match status" value="1"/>
</dbReference>
<feature type="domain" description="Nucleoplasmin core" evidence="4">
    <location>
        <begin position="73"/>
        <end position="171"/>
    </location>
</feature>
<dbReference type="Proteomes" id="UP001152622">
    <property type="component" value="Chromosome 1"/>
</dbReference>
<dbReference type="OrthoDB" id="6075101at2759"/>
<keyword evidence="6" id="KW-1185">Reference proteome</keyword>
<evidence type="ECO:0000259" key="4">
    <source>
        <dbReference type="Pfam" id="PF03066"/>
    </source>
</evidence>
<proteinExistence type="inferred from homology"/>
<dbReference type="InterPro" id="IPR036824">
    <property type="entry name" value="Nucleoplasmin_core_dom_sf"/>
</dbReference>
<name>A0A9Q1GAJ0_SYNKA</name>
<evidence type="ECO:0000313" key="5">
    <source>
        <dbReference type="EMBL" id="KAJ8379983.1"/>
    </source>
</evidence>
<dbReference type="GO" id="GO:0006338">
    <property type="term" value="P:chromatin remodeling"/>
    <property type="evidence" value="ECO:0007669"/>
    <property type="project" value="TreeGrafter"/>
</dbReference>
<comment type="caution">
    <text evidence="5">The sequence shown here is derived from an EMBL/GenBank/DDBJ whole genome shotgun (WGS) entry which is preliminary data.</text>
</comment>
<dbReference type="InterPro" id="IPR024057">
    <property type="entry name" value="Nucleoplasmin_core_dom"/>
</dbReference>
<evidence type="ECO:0000256" key="3">
    <source>
        <dbReference type="ARBA" id="ARBA00023242"/>
    </source>
</evidence>
<comment type="similarity">
    <text evidence="2">Belongs to the nucleoplasmin family.</text>
</comment>
<dbReference type="PANTHER" id="PTHR22747">
    <property type="entry name" value="NUCLEOPLASMIN"/>
    <property type="match status" value="1"/>
</dbReference>
<protein>
    <recommendedName>
        <fullName evidence="4">Nucleoplasmin core domain-containing protein</fullName>
    </recommendedName>
</protein>
<gene>
    <name evidence="5" type="ORF">SKAU_G00007610</name>
</gene>
<dbReference type="GO" id="GO:0005737">
    <property type="term" value="C:cytoplasm"/>
    <property type="evidence" value="ECO:0007669"/>
    <property type="project" value="TreeGrafter"/>
</dbReference>
<accession>A0A9Q1GAJ0</accession>
<dbReference type="GO" id="GO:0005730">
    <property type="term" value="C:nucleolus"/>
    <property type="evidence" value="ECO:0007669"/>
    <property type="project" value="TreeGrafter"/>
</dbReference>
<reference evidence="5" key="1">
    <citation type="journal article" date="2023" name="Science">
        <title>Genome structures resolve the early diversification of teleost fishes.</title>
        <authorList>
            <person name="Parey E."/>
            <person name="Louis A."/>
            <person name="Montfort J."/>
            <person name="Bouchez O."/>
            <person name="Roques C."/>
            <person name="Iampietro C."/>
            <person name="Lluch J."/>
            <person name="Castinel A."/>
            <person name="Donnadieu C."/>
            <person name="Desvignes T."/>
            <person name="Floi Bucao C."/>
            <person name="Jouanno E."/>
            <person name="Wen M."/>
            <person name="Mejri S."/>
            <person name="Dirks R."/>
            <person name="Jansen H."/>
            <person name="Henkel C."/>
            <person name="Chen W.J."/>
            <person name="Zahm M."/>
            <person name="Cabau C."/>
            <person name="Klopp C."/>
            <person name="Thompson A.W."/>
            <person name="Robinson-Rechavi M."/>
            <person name="Braasch I."/>
            <person name="Lecointre G."/>
            <person name="Bobe J."/>
            <person name="Postlethwait J.H."/>
            <person name="Berthelot C."/>
            <person name="Roest Crollius H."/>
            <person name="Guiguen Y."/>
        </authorList>
    </citation>
    <scope>NUCLEOTIDE SEQUENCE</scope>
    <source>
        <strain evidence="5">WJC10195</strain>
    </source>
</reference>
<evidence type="ECO:0000256" key="1">
    <source>
        <dbReference type="ARBA" id="ARBA00004123"/>
    </source>
</evidence>
<dbReference type="GO" id="GO:0042393">
    <property type="term" value="F:histone binding"/>
    <property type="evidence" value="ECO:0007669"/>
    <property type="project" value="TreeGrafter"/>
</dbReference>
<dbReference type="GO" id="GO:0003682">
    <property type="term" value="F:chromatin binding"/>
    <property type="evidence" value="ECO:0007669"/>
    <property type="project" value="TreeGrafter"/>
</dbReference>
<dbReference type="SUPFAM" id="SSF69203">
    <property type="entry name" value="Nucleoplasmin-like core domain"/>
    <property type="match status" value="1"/>
</dbReference>
<dbReference type="EMBL" id="JAINUF010000001">
    <property type="protein sequence ID" value="KAJ8379983.1"/>
    <property type="molecule type" value="Genomic_DNA"/>
</dbReference>
<dbReference type="GO" id="GO:0005654">
    <property type="term" value="C:nucleoplasm"/>
    <property type="evidence" value="ECO:0007669"/>
    <property type="project" value="TreeGrafter"/>
</dbReference>
<keyword evidence="3" id="KW-0539">Nucleus</keyword>
<dbReference type="Gene3D" id="2.60.120.340">
    <property type="entry name" value="Nucleoplasmin core domain"/>
    <property type="match status" value="1"/>
</dbReference>
<sequence length="196" mass="21687">MLGERLLWKTIKDDKLKVLHKASCCGLLCASAQKSPVMLVSGSLEVEDIPAETVMYPFNASFASSGIDSVCVLWGCELSSTERTAVFEVEDDLLEHQFFIRTICLSAEANEEMHVVEVQDKMVGRSHPVPIATLRPNCLPMVSFSGFELMAPITFNLRSGQGPVFICGQHVTLDLDEDDEEPVFSNTSTPYIGQRR</sequence>
<dbReference type="GO" id="GO:0003723">
    <property type="term" value="F:RNA binding"/>
    <property type="evidence" value="ECO:0007669"/>
    <property type="project" value="TreeGrafter"/>
</dbReference>